<evidence type="ECO:0000259" key="1">
    <source>
        <dbReference type="PROSITE" id="PS50011"/>
    </source>
</evidence>
<dbReference type="PROSITE" id="PS50011">
    <property type="entry name" value="PROTEIN_KINASE_DOM"/>
    <property type="match status" value="1"/>
</dbReference>
<reference evidence="2" key="1">
    <citation type="submission" date="2020-06" db="EMBL/GenBank/DDBJ databases">
        <title>WGS assembly of Ceratodon purpureus strain R40.</title>
        <authorList>
            <person name="Carey S.B."/>
            <person name="Jenkins J."/>
            <person name="Shu S."/>
            <person name="Lovell J.T."/>
            <person name="Sreedasyam A."/>
            <person name="Maumus F."/>
            <person name="Tiley G.P."/>
            <person name="Fernandez-Pozo N."/>
            <person name="Barry K."/>
            <person name="Chen C."/>
            <person name="Wang M."/>
            <person name="Lipzen A."/>
            <person name="Daum C."/>
            <person name="Saski C.A."/>
            <person name="Payton A.C."/>
            <person name="Mcbreen J.C."/>
            <person name="Conrad R.E."/>
            <person name="Kollar L.M."/>
            <person name="Olsson S."/>
            <person name="Huttunen S."/>
            <person name="Landis J.B."/>
            <person name="Wickett N.J."/>
            <person name="Johnson M.G."/>
            <person name="Rensing S.A."/>
            <person name="Grimwood J."/>
            <person name="Schmutz J."/>
            <person name="Mcdaniel S.F."/>
        </authorList>
    </citation>
    <scope>NUCLEOTIDE SEQUENCE</scope>
    <source>
        <strain evidence="2">R40</strain>
    </source>
</reference>
<dbReference type="InterPro" id="IPR000719">
    <property type="entry name" value="Prot_kinase_dom"/>
</dbReference>
<comment type="caution">
    <text evidence="2">The sequence shown here is derived from an EMBL/GenBank/DDBJ whole genome shotgun (WGS) entry which is preliminary data.</text>
</comment>
<dbReference type="EMBL" id="CM026422">
    <property type="protein sequence ID" value="KAG0587471.1"/>
    <property type="molecule type" value="Genomic_DNA"/>
</dbReference>
<name>A0A8T0IXP4_CERPU</name>
<sequence length="308" mass="35250">MEENASKLHVWSPLYYGTLPHVIGGCSGGGLFRWLKLFPNGKRIAVDPISPFYDWNKPRGVALLLHSTIRMHCLLQKLQEELTEFPPVKLYRPIPRSGGGEVIVYPECVYKAVMPPLPIDRCRMLESLYDSIKSSRYLIQLISIRVVKKKTIIQLQPVGDPNARPRVLKDLEAAVHDILHGLVDLHNKGYTHRDLRWENFIKVNVQGEWKWVIIDLEAAGLDKEEWLGNGLRSWDAGMLKDRDGKKIYTKGSDMYQLGKLIVECWTLMRAWGENMQQEPGAAAKMLEDNCMEGCERCGKFDTKSKRGF</sequence>
<dbReference type="GO" id="GO:0004672">
    <property type="term" value="F:protein kinase activity"/>
    <property type="evidence" value="ECO:0007669"/>
    <property type="project" value="InterPro"/>
</dbReference>
<evidence type="ECO:0000313" key="2">
    <source>
        <dbReference type="EMBL" id="KAG0587471.1"/>
    </source>
</evidence>
<evidence type="ECO:0000313" key="3">
    <source>
        <dbReference type="Proteomes" id="UP000822688"/>
    </source>
</evidence>
<dbReference type="Gene3D" id="1.10.510.10">
    <property type="entry name" value="Transferase(Phosphotransferase) domain 1"/>
    <property type="match status" value="1"/>
</dbReference>
<accession>A0A8T0IXP4</accession>
<feature type="domain" description="Protein kinase" evidence="1">
    <location>
        <begin position="17"/>
        <end position="308"/>
    </location>
</feature>
<dbReference type="GO" id="GO:0005524">
    <property type="term" value="F:ATP binding"/>
    <property type="evidence" value="ECO:0007669"/>
    <property type="project" value="InterPro"/>
</dbReference>
<proteinExistence type="predicted"/>
<protein>
    <recommendedName>
        <fullName evidence="1">Protein kinase domain-containing protein</fullName>
    </recommendedName>
</protein>
<keyword evidence="3" id="KW-1185">Reference proteome</keyword>
<dbReference type="PROSITE" id="PS51257">
    <property type="entry name" value="PROKAR_LIPOPROTEIN"/>
    <property type="match status" value="1"/>
</dbReference>
<dbReference type="Proteomes" id="UP000822688">
    <property type="component" value="Chromosome 2"/>
</dbReference>
<organism evidence="2 3">
    <name type="scientific">Ceratodon purpureus</name>
    <name type="common">Fire moss</name>
    <name type="synonym">Dicranum purpureum</name>
    <dbReference type="NCBI Taxonomy" id="3225"/>
    <lineage>
        <taxon>Eukaryota</taxon>
        <taxon>Viridiplantae</taxon>
        <taxon>Streptophyta</taxon>
        <taxon>Embryophyta</taxon>
        <taxon>Bryophyta</taxon>
        <taxon>Bryophytina</taxon>
        <taxon>Bryopsida</taxon>
        <taxon>Dicranidae</taxon>
        <taxon>Pseudoditrichales</taxon>
        <taxon>Ditrichaceae</taxon>
        <taxon>Ceratodon</taxon>
    </lineage>
</organism>
<gene>
    <name evidence="2" type="ORF">KC19_2G166600</name>
</gene>
<dbReference type="SUPFAM" id="SSF56112">
    <property type="entry name" value="Protein kinase-like (PK-like)"/>
    <property type="match status" value="1"/>
</dbReference>
<dbReference type="InterPro" id="IPR011009">
    <property type="entry name" value="Kinase-like_dom_sf"/>
</dbReference>
<dbReference type="AlphaFoldDB" id="A0A8T0IXP4"/>